<proteinExistence type="predicted"/>
<name>A1K747_AZOSB</name>
<dbReference type="NCBIfam" id="NF047593">
    <property type="entry name" value="IS66_ISAeme5_TnpA"/>
    <property type="match status" value="1"/>
</dbReference>
<dbReference type="RefSeq" id="WP_011765766.1">
    <property type="nucleotide sequence ID" value="NC_008702.1"/>
</dbReference>
<feature type="region of interest" description="Disordered" evidence="1">
    <location>
        <begin position="56"/>
        <end position="75"/>
    </location>
</feature>
<dbReference type="KEGG" id="azo:azo2035"/>
<keyword evidence="3" id="KW-1185">Reference proteome</keyword>
<reference evidence="2 3" key="1">
    <citation type="journal article" date="2006" name="Nat. Biotechnol.">
        <title>Complete genome of the mutualistic, N2-fixing grass endophyte Azoarcus sp. strain BH72.</title>
        <authorList>
            <person name="Krause A."/>
            <person name="Ramakumar A."/>
            <person name="Bartels D."/>
            <person name="Battistoni F."/>
            <person name="Bekel T."/>
            <person name="Boch J."/>
            <person name="Boehm M."/>
            <person name="Friedrich F."/>
            <person name="Hurek T."/>
            <person name="Krause L."/>
            <person name="Linke B."/>
            <person name="McHardy A.C."/>
            <person name="Sarkar A."/>
            <person name="Schneiker S."/>
            <person name="Syed A.A."/>
            <person name="Thauer R."/>
            <person name="Vorhoelter F.-J."/>
            <person name="Weidner S."/>
            <person name="Puehler A."/>
            <person name="Reinhold-Hurek B."/>
            <person name="Kaiser O."/>
            <person name="Goesmann A."/>
        </authorList>
    </citation>
    <scope>NUCLEOTIDE SEQUENCE [LARGE SCALE GENOMIC DNA]</scope>
    <source>
        <strain evidence="2 3">BH72</strain>
    </source>
</reference>
<evidence type="ECO:0000313" key="2">
    <source>
        <dbReference type="EMBL" id="CAL94652.1"/>
    </source>
</evidence>
<sequence>MAIEVKGKWRRRSRAQWRAVLERFGAGGLGVVAFCEREGISVSSFRRWRNVLADAAPGAPDSDHPDEPGGFVDAGVLGPSGAGRPELRLDLGRGVVLHLVRG</sequence>
<dbReference type="AlphaFoldDB" id="A1K747"/>
<accession>A1K747</accession>
<dbReference type="STRING" id="62928.azo2035"/>
<gene>
    <name evidence="2" type="ordered locus">azo2035</name>
</gene>
<dbReference type="EMBL" id="AM406670">
    <property type="protein sequence ID" value="CAL94652.1"/>
    <property type="molecule type" value="Genomic_DNA"/>
</dbReference>
<protein>
    <recommendedName>
        <fullName evidence="4">Transposase</fullName>
    </recommendedName>
</protein>
<dbReference type="eggNOG" id="ENOG50336UA">
    <property type="taxonomic scope" value="Bacteria"/>
</dbReference>
<evidence type="ECO:0000256" key="1">
    <source>
        <dbReference type="SAM" id="MobiDB-lite"/>
    </source>
</evidence>
<evidence type="ECO:0008006" key="4">
    <source>
        <dbReference type="Google" id="ProtNLM"/>
    </source>
</evidence>
<dbReference type="Proteomes" id="UP000002588">
    <property type="component" value="Chromosome"/>
</dbReference>
<evidence type="ECO:0000313" key="3">
    <source>
        <dbReference type="Proteomes" id="UP000002588"/>
    </source>
</evidence>
<dbReference type="HOGENOM" id="CLU_179058_0_0_4"/>
<organism evidence="2 3">
    <name type="scientific">Azoarcus sp. (strain BH72)</name>
    <dbReference type="NCBI Taxonomy" id="418699"/>
    <lineage>
        <taxon>Bacteria</taxon>
        <taxon>Pseudomonadati</taxon>
        <taxon>Pseudomonadota</taxon>
        <taxon>Betaproteobacteria</taxon>
        <taxon>Rhodocyclales</taxon>
        <taxon>Zoogloeaceae</taxon>
        <taxon>Azoarcus</taxon>
    </lineage>
</organism>